<dbReference type="HOGENOM" id="CLU_001730_0_0_11"/>
<dbReference type="PANTHER" id="PTHR13817:SF73">
    <property type="entry name" value="FIBRONECTIN TYPE-III DOMAIN-CONTAINING PROTEIN"/>
    <property type="match status" value="1"/>
</dbReference>
<dbReference type="PROSITE" id="PS50853">
    <property type="entry name" value="FN3"/>
    <property type="match status" value="4"/>
</dbReference>
<feature type="region of interest" description="Disordered" evidence="4">
    <location>
        <begin position="1820"/>
        <end position="1856"/>
    </location>
</feature>
<dbReference type="PANTHER" id="PTHR13817">
    <property type="entry name" value="TITIN"/>
    <property type="match status" value="1"/>
</dbReference>
<feature type="chain" id="PRO_5039711759" evidence="5">
    <location>
        <begin position="30"/>
        <end position="2027"/>
    </location>
</feature>
<dbReference type="Pfam" id="PF17963">
    <property type="entry name" value="Big_9"/>
    <property type="match status" value="8"/>
</dbReference>
<feature type="region of interest" description="Disordered" evidence="4">
    <location>
        <begin position="387"/>
        <end position="407"/>
    </location>
</feature>
<protein>
    <submittedName>
        <fullName evidence="7">Fibronectin type III domain protein</fullName>
    </submittedName>
</protein>
<dbReference type="InterPro" id="IPR050964">
    <property type="entry name" value="Striated_Muscle_Regulatory"/>
</dbReference>
<dbReference type="Proteomes" id="UP000002255">
    <property type="component" value="Chromosome"/>
</dbReference>
<evidence type="ECO:0000256" key="5">
    <source>
        <dbReference type="SAM" id="SignalP"/>
    </source>
</evidence>
<dbReference type="GO" id="GO:0000272">
    <property type="term" value="P:polysaccharide catabolic process"/>
    <property type="evidence" value="ECO:0007669"/>
    <property type="project" value="UniProtKB-KW"/>
</dbReference>
<dbReference type="SUPFAM" id="SSF63825">
    <property type="entry name" value="YWTD domain"/>
    <property type="match status" value="1"/>
</dbReference>
<gene>
    <name evidence="7" type="ordered locus">Xcel_0484</name>
</gene>
<evidence type="ECO:0000313" key="8">
    <source>
        <dbReference type="Proteomes" id="UP000002255"/>
    </source>
</evidence>
<feature type="compositionally biased region" description="Polar residues" evidence="4">
    <location>
        <begin position="1820"/>
        <end position="1836"/>
    </location>
</feature>
<feature type="domain" description="Fibronectin type-III" evidence="6">
    <location>
        <begin position="1454"/>
        <end position="1539"/>
    </location>
</feature>
<dbReference type="InterPro" id="IPR003961">
    <property type="entry name" value="FN3_dom"/>
</dbReference>
<dbReference type="EMBL" id="CP001821">
    <property type="protein sequence ID" value="ACZ29523.1"/>
    <property type="molecule type" value="Genomic_DNA"/>
</dbReference>
<sequence length="2027" mass="208131">MSVRGGPGGRKTVASTTALAVAAAGLVTAAVLYDGEAQAEVALNDSGVWVTKTSAGLVGRFNTQSQALDGVLLAGSSSFDVEQQAQRVFLTEPASASATVIDPAHVELGGVVRAPKGSLIASGAATTAVLDPSSGHLWVLPFSSAASFDPDEHDPAATVKGPQALTVSQDGTVLAVGSGSDPALVVVPTTANGTPDEAAEHDLAVDTGATLAVTAVGDKAVVLDRTGGRVLLPGGDEVPLEGASEAQLQQPSAPSDHVLIATGTGLVSQPLGGGTAVTRRASGLPAAPVQLGGCAYGAWSGSGQVLRDCEGTDHDVDDTLEGLSADARLAYRVNRDAIVLNDLASGTLWLAAEEFELVDDWEQTTPKDAEGESQESDETTPELVDQVITDRSLPNRPPVAGNDELGVRAGRTTVLDVLSNDVDPDGDVLTAAVNGGPTGTVVPVLGGAALQADLPADATGTFSFSYTVSDGRGGTDQADVSVRVVPEDENAAPEQTGGKPVLVMARGGVASIDVLPYFRDPDGDSLVLSSADATVAGDEARFRPDGRVELHDGGGSTGRKIVELTVTDDHGMSAEGQLLVDVVATDEPPVPRNDHVVVVAGQAVTVEPLANDTDPNGDVLRLVRVDEQAPAQITPNFAAGTFRFVSVEPGSYDITYQVSDGPNASTGLVRVDVVMPPDDAGAPVAVADEVLLPAGGAALVDVLANDTDPAGGVLVVQSVNVPHDAGVTVAVLAHHVLRVTEVRRLAAPVRITYTVSNGVRTSVGAVQVIPIPEPDTLRPPDAAPDEITVHTGDVVTIPVLANDTHPDGLELSLAPELVETPDAALGEAFTAQNTVRFRAGDQAGTAHLVYEVTDPHGQRDSAQVTVRVVDSVENAAPQLPDVEARVLAGGTVRVVPPLAGTDPDGDLVTLDAIATPAAKGSATIVDGAIEYAAGATSSGPDTFTYRVVDTRGATAFGTVRVGIAQPADTNQPPVALDDAVRVRPGRTVAVDAAGNDSDPDGDSIGLVPGSLEGAEELAAKVVDGKIVLTTTEEEGVRTLYYGVEDPFAARATGAVTVDVDSEAPLLRPVAYDDVVVPADVTGDTVTVEVLANDVDPDGVAAELEVSVDEATLAAGVRVEGSSLVIPVAGRAQVVTYTVTDRDGLTARAFVRVPRDGTGPRLRDGLALEVVQGEPLTLELADVVVVGAERTARLTDEDQVAAVPGTVVVQDADTLTYTPPADHTGPATVSFEVADGPDGSPDTRTALLVAPVTVVAPDNLPPAFEGTPALEVAVGEEGTVDVARFVRDPDGDPLTVRVTGEVQDLTTSVEGTRLVAQATTKLTKGARLTVPVEVTDGKNPPVAGTVEVAVVASTRPLLVANDDVVDGAHQGAPVSVDVLANDSNPFEGGDRTVVSTTVETGTGTAEVQGSDVVVTPDAAFVGRMVVRYTVADATNDEDRYVEGRIQLTVLGRPGTPKAPVVEEVRSETVVLTWEPPIDNGSEITGYTVTADDGTTTDCPTTTCTIDGLTNTRTYTFTVTATNAVDDSDPSPASAPATPDASPDPPQPPTLEFGDQALTVSWTNATYTDRSQIQCVDLEISPAPASGAVEKTCLSANTVVWDGLENGTAYQVRARAKNDAPDPSEWGAWSDPETPAAPPEAPAAPDATRVDTALGGKVTVTWKEPAGNGDATHGYRLAVLKDGVQADLIEVTGLSAGVTGLDPTASYTFTVVAWNKAGDSPASSPSAAVVPHGTPVVPGPVTASIPDPANTSGRLTVTWTGIGGSEFYGPGPYYQVSANGGAAVTATSPHVYTGLSNGTSYTFRVRACNQYQCSAWSAASNAQTPFTTPGTPGVSVTRSDPKHVTVTVSTPGNGGESIDKIEYRVNGGAWKTYSGATTAGGAYGTTYKVEARACNAAGCGGLGSGQYTTDHDPAGVSMVVSKGASTSGQDGCYDDVYPDTQDCHRLHLEVRKGTRNTTVHYTCWTTNDYYGRAESPRQYAPTGNDVLSFTTDGNGSFSGDLGCQHTYVGDSAWIKTYDPNWGESNHKPW</sequence>
<keyword evidence="3" id="KW-0119">Carbohydrate metabolism</keyword>
<feature type="signal peptide" evidence="5">
    <location>
        <begin position="1"/>
        <end position="29"/>
    </location>
</feature>
<dbReference type="InterPro" id="IPR036116">
    <property type="entry name" value="FN3_sf"/>
</dbReference>
<dbReference type="SMART" id="SM00060">
    <property type="entry name" value="FN3"/>
    <property type="match status" value="5"/>
</dbReference>
<feature type="region of interest" description="Disordered" evidence="4">
    <location>
        <begin position="1520"/>
        <end position="1550"/>
    </location>
</feature>
<dbReference type="eggNOG" id="COG4733">
    <property type="taxonomic scope" value="Bacteria"/>
</dbReference>
<dbReference type="GO" id="GO:0016798">
    <property type="term" value="F:hydrolase activity, acting on glycosyl bonds"/>
    <property type="evidence" value="ECO:0007669"/>
    <property type="project" value="UniProtKB-KW"/>
</dbReference>
<dbReference type="Gene3D" id="2.60.40.2810">
    <property type="match status" value="2"/>
</dbReference>
<feature type="region of interest" description="Disordered" evidence="4">
    <location>
        <begin position="1615"/>
        <end position="1645"/>
    </location>
</feature>
<keyword evidence="5" id="KW-0732">Signal</keyword>
<dbReference type="Pfam" id="PF00041">
    <property type="entry name" value="fn3"/>
    <property type="match status" value="2"/>
</dbReference>
<evidence type="ECO:0000256" key="4">
    <source>
        <dbReference type="SAM" id="MobiDB-lite"/>
    </source>
</evidence>
<keyword evidence="3" id="KW-0624">Polysaccharide degradation</keyword>
<reference evidence="7 8" key="2">
    <citation type="journal article" date="2010" name="Stand. Genomic Sci.">
        <title>Complete genome sequence of Xylanimonas cellulosilytica type strain (XIL07).</title>
        <authorList>
            <person name="Foster B."/>
            <person name="Pukall R."/>
            <person name="Abt B."/>
            <person name="Nolan M."/>
            <person name="Glavina Del Rio T."/>
            <person name="Chen F."/>
            <person name="Lucas S."/>
            <person name="Tice H."/>
            <person name="Pitluck S."/>
            <person name="Cheng J.-F."/>
            <person name="Chertkov O."/>
            <person name="Brettin T."/>
            <person name="Han C."/>
            <person name="Detter J.C."/>
            <person name="Bruce D."/>
            <person name="Goodwin L."/>
            <person name="Ivanova N."/>
            <person name="Mavromatis K."/>
            <person name="Pati A."/>
            <person name="Mikhailova N."/>
            <person name="Chen A."/>
            <person name="Palaniappan K."/>
            <person name="Land M."/>
            <person name="Hauser L."/>
            <person name="Chang Y.-J."/>
            <person name="Jeffries C.D."/>
            <person name="Chain P."/>
            <person name="Rohde M."/>
            <person name="Goeker M."/>
            <person name="Bristow J."/>
            <person name="Eisen J.A."/>
            <person name="Markowitz V."/>
            <person name="Hugenholtz P."/>
            <person name="Kyrpides N.C."/>
            <person name="Klenk H.-P."/>
            <person name="Lapidus A."/>
        </authorList>
    </citation>
    <scope>NUCLEOTIDE SEQUENCE [LARGE SCALE GENOMIC DNA]</scope>
    <source>
        <strain evidence="8">DSM 15894 / CECT 5975 / LMG 20990 / XIL07</strain>
    </source>
</reference>
<dbReference type="InterPro" id="IPR013783">
    <property type="entry name" value="Ig-like_fold"/>
</dbReference>
<accession>D1BW20</accession>
<name>D1BW20_XYLCX</name>
<keyword evidence="8" id="KW-1185">Reference proteome</keyword>
<organism evidence="7 8">
    <name type="scientific">Xylanimonas cellulosilytica (strain DSM 15894 / JCM 12276 / CECT 5975 / KCTC 9989 / LMG 20990 / NBRC 107835 / XIL07)</name>
    <dbReference type="NCBI Taxonomy" id="446471"/>
    <lineage>
        <taxon>Bacteria</taxon>
        <taxon>Bacillati</taxon>
        <taxon>Actinomycetota</taxon>
        <taxon>Actinomycetes</taxon>
        <taxon>Micrococcales</taxon>
        <taxon>Promicromonosporaceae</taxon>
        <taxon>Xylanimonas</taxon>
    </lineage>
</organism>
<dbReference type="OrthoDB" id="5241356at2"/>
<keyword evidence="1" id="KW-0677">Repeat</keyword>
<dbReference type="KEGG" id="xce:Xcel_0484"/>
<evidence type="ECO:0000259" key="6">
    <source>
        <dbReference type="PROSITE" id="PS50853"/>
    </source>
</evidence>
<feature type="compositionally biased region" description="Low complexity" evidence="4">
    <location>
        <begin position="1528"/>
        <end position="1539"/>
    </location>
</feature>
<evidence type="ECO:0000256" key="2">
    <source>
        <dbReference type="ARBA" id="ARBA00023295"/>
    </source>
</evidence>
<keyword evidence="2" id="KW-0378">Hydrolase</keyword>
<dbReference type="RefSeq" id="WP_012877267.1">
    <property type="nucleotide sequence ID" value="NC_013530.1"/>
</dbReference>
<dbReference type="CDD" id="cd00063">
    <property type="entry name" value="FN3"/>
    <property type="match status" value="4"/>
</dbReference>
<feature type="domain" description="Fibronectin type-III" evidence="6">
    <location>
        <begin position="1639"/>
        <end position="1731"/>
    </location>
</feature>
<dbReference type="Gene3D" id="2.60.40.10">
    <property type="entry name" value="Immunoglobulins"/>
    <property type="match status" value="5"/>
</dbReference>
<dbReference type="STRING" id="446471.Xcel_0484"/>
<feature type="domain" description="Fibronectin type-III" evidence="6">
    <location>
        <begin position="1543"/>
        <end position="1635"/>
    </location>
</feature>
<keyword evidence="2" id="KW-0326">Glycosidase</keyword>
<reference evidence="8" key="1">
    <citation type="submission" date="2009-11" db="EMBL/GenBank/DDBJ databases">
        <title>The complete chromosome of Xylanimonas cellulosilytica DSM 15894.</title>
        <authorList>
            <consortium name="US DOE Joint Genome Institute (JGI-PGF)"/>
            <person name="Lucas S."/>
            <person name="Copeland A."/>
            <person name="Lapidus A."/>
            <person name="Glavina del Rio T."/>
            <person name="Dalin E."/>
            <person name="Tice H."/>
            <person name="Bruce D."/>
            <person name="Goodwin L."/>
            <person name="Pitluck S."/>
            <person name="Kyrpides N."/>
            <person name="Mavromatis K."/>
            <person name="Ivanova N."/>
            <person name="Mikhailova N."/>
            <person name="Foster B."/>
            <person name="Clum A."/>
            <person name="Brettin T."/>
            <person name="Detter J.C."/>
            <person name="Han C."/>
            <person name="Larimer F."/>
            <person name="Land M."/>
            <person name="Hauser L."/>
            <person name="Markowitz V."/>
            <person name="Cheng J.F."/>
            <person name="Hugenholtz P."/>
            <person name="Woyke T."/>
            <person name="Wu D."/>
            <person name="Gehrich-Schroeter G."/>
            <person name="Schneider S."/>
            <person name="Pukall S.R."/>
            <person name="Klenk H.P."/>
            <person name="Eisen J.A."/>
        </authorList>
    </citation>
    <scope>NUCLEOTIDE SEQUENCE [LARGE SCALE GENOMIC DNA]</scope>
    <source>
        <strain evidence="8">DSM 15894 / CECT 5975 / LMG 20990 / XIL07</strain>
    </source>
</reference>
<feature type="domain" description="Fibronectin type-III" evidence="6">
    <location>
        <begin position="1735"/>
        <end position="1825"/>
    </location>
</feature>
<evidence type="ECO:0000313" key="7">
    <source>
        <dbReference type="EMBL" id="ACZ29523.1"/>
    </source>
</evidence>
<evidence type="ECO:0000256" key="3">
    <source>
        <dbReference type="ARBA" id="ARBA00023326"/>
    </source>
</evidence>
<evidence type="ECO:0000256" key="1">
    <source>
        <dbReference type="ARBA" id="ARBA00022737"/>
    </source>
</evidence>
<proteinExistence type="predicted"/>
<dbReference type="SUPFAM" id="SSF49265">
    <property type="entry name" value="Fibronectin type III"/>
    <property type="match status" value="3"/>
</dbReference>